<dbReference type="RefSeq" id="WP_067665678.1">
    <property type="nucleotide sequence ID" value="NZ_FQXG01000003.1"/>
</dbReference>
<dbReference type="CDD" id="cd00442">
    <property type="entry name" value="Lyz-like"/>
    <property type="match status" value="1"/>
</dbReference>
<dbReference type="Pfam" id="PF19489">
    <property type="entry name" value="SLT_4"/>
    <property type="match status" value="1"/>
</dbReference>
<dbReference type="Proteomes" id="UP000184268">
    <property type="component" value="Unassembled WGS sequence"/>
</dbReference>
<proteinExistence type="predicted"/>
<keyword evidence="1" id="KW-0732">Signal</keyword>
<sequence>MKTQLAVIALASLLAGCAANSKPEYPDEICRMLNEKTDWARALVSAERRWGIPPHVTASIIYQESSFVHNARPPAKASLLGVPVGRVSSAYGYAQVLDGTWKEYVEETGRWRAKRDKFASATDFIGWYSDRSYRINGVPLTDAYNLYLNYHDGWGGYRNGTYKSKPFLLDAAGKVERRAHKFEWQLGRCPERLATRSLLFPLF</sequence>
<protein>
    <recommendedName>
        <fullName evidence="2">Transglycosylase SLT domain-containing protein</fullName>
    </recommendedName>
</protein>
<dbReference type="STRING" id="299255.SAMN02745129_2172"/>
<dbReference type="InterPro" id="IPR045795">
    <property type="entry name" value="SLT_4"/>
</dbReference>
<dbReference type="EMBL" id="FQXG01000003">
    <property type="protein sequence ID" value="SHH50949.1"/>
    <property type="molecule type" value="Genomic_DNA"/>
</dbReference>
<dbReference type="PROSITE" id="PS51257">
    <property type="entry name" value="PROKAR_LIPOPROTEIN"/>
    <property type="match status" value="1"/>
</dbReference>
<evidence type="ECO:0000259" key="2">
    <source>
        <dbReference type="Pfam" id="PF19489"/>
    </source>
</evidence>
<evidence type="ECO:0000313" key="3">
    <source>
        <dbReference type="EMBL" id="SHH50949.1"/>
    </source>
</evidence>
<dbReference type="Gene3D" id="1.10.530.10">
    <property type="match status" value="1"/>
</dbReference>
<feature type="domain" description="Transglycosylase SLT" evidence="2">
    <location>
        <begin position="6"/>
        <end position="189"/>
    </location>
</feature>
<feature type="signal peptide" evidence="1">
    <location>
        <begin position="1"/>
        <end position="21"/>
    </location>
</feature>
<evidence type="ECO:0000313" key="4">
    <source>
        <dbReference type="Proteomes" id="UP000184268"/>
    </source>
</evidence>
<reference evidence="3 4" key="1">
    <citation type="submission" date="2016-11" db="EMBL/GenBank/DDBJ databases">
        <authorList>
            <person name="Jaros S."/>
            <person name="Januszkiewicz K."/>
            <person name="Wedrychowicz H."/>
        </authorList>
    </citation>
    <scope>NUCLEOTIDE SEQUENCE [LARGE SCALE GENOMIC DNA]</scope>
    <source>
        <strain evidence="3 4">DSM 16917</strain>
    </source>
</reference>
<dbReference type="InterPro" id="IPR023346">
    <property type="entry name" value="Lysozyme-like_dom_sf"/>
</dbReference>
<name>A0A1M5TJS2_9GAMM</name>
<keyword evidence="4" id="KW-1185">Reference proteome</keyword>
<dbReference type="OrthoDB" id="9789144at2"/>
<dbReference type="AlphaFoldDB" id="A0A1M5TJS2"/>
<accession>A0A1M5TJS2</accession>
<gene>
    <name evidence="3" type="ORF">SAMN02745129_2172</name>
</gene>
<dbReference type="SUPFAM" id="SSF53955">
    <property type="entry name" value="Lysozyme-like"/>
    <property type="match status" value="1"/>
</dbReference>
<feature type="chain" id="PRO_5009913969" description="Transglycosylase SLT domain-containing protein" evidence="1">
    <location>
        <begin position="22"/>
        <end position="203"/>
    </location>
</feature>
<organism evidence="3 4">
    <name type="scientific">Ferrimonas marina</name>
    <dbReference type="NCBI Taxonomy" id="299255"/>
    <lineage>
        <taxon>Bacteria</taxon>
        <taxon>Pseudomonadati</taxon>
        <taxon>Pseudomonadota</taxon>
        <taxon>Gammaproteobacteria</taxon>
        <taxon>Alteromonadales</taxon>
        <taxon>Ferrimonadaceae</taxon>
        <taxon>Ferrimonas</taxon>
    </lineage>
</organism>
<evidence type="ECO:0000256" key="1">
    <source>
        <dbReference type="SAM" id="SignalP"/>
    </source>
</evidence>